<organism evidence="3 4">
    <name type="scientific">Volvox reticuliferus</name>
    <dbReference type="NCBI Taxonomy" id="1737510"/>
    <lineage>
        <taxon>Eukaryota</taxon>
        <taxon>Viridiplantae</taxon>
        <taxon>Chlorophyta</taxon>
        <taxon>core chlorophytes</taxon>
        <taxon>Chlorophyceae</taxon>
        <taxon>CS clade</taxon>
        <taxon>Chlamydomonadales</taxon>
        <taxon>Volvocaceae</taxon>
        <taxon>Volvox</taxon>
    </lineage>
</organism>
<dbReference type="AlphaFoldDB" id="A0A8J4LVI4"/>
<keyword evidence="5" id="KW-1185">Reference proteome</keyword>
<name>A0A8J4LVI4_9CHLO</name>
<evidence type="ECO:0000313" key="5">
    <source>
        <dbReference type="Proteomes" id="UP000747110"/>
    </source>
</evidence>
<feature type="region of interest" description="Disordered" evidence="1">
    <location>
        <begin position="1"/>
        <end position="22"/>
    </location>
</feature>
<proteinExistence type="predicted"/>
<dbReference type="Proteomes" id="UP000722791">
    <property type="component" value="Unassembled WGS sequence"/>
</dbReference>
<reference evidence="3" key="1">
    <citation type="journal article" date="2021" name="Proc. Natl. Acad. Sci. U.S.A.">
        <title>Three genomes in the algal genus Volvox reveal the fate of a haploid sex-determining region after a transition to homothallism.</title>
        <authorList>
            <person name="Yamamoto K."/>
            <person name="Hamaji T."/>
            <person name="Kawai-Toyooka H."/>
            <person name="Matsuzaki R."/>
            <person name="Takahashi F."/>
            <person name="Nishimura Y."/>
            <person name="Kawachi M."/>
            <person name="Noguchi H."/>
            <person name="Minakuchi Y."/>
            <person name="Umen J.G."/>
            <person name="Toyoda A."/>
            <person name="Nozaki H."/>
        </authorList>
    </citation>
    <scope>NUCLEOTIDE SEQUENCE</scope>
    <source>
        <strain evidence="3">NIES-3785</strain>
        <strain evidence="2">NIES-3786</strain>
    </source>
</reference>
<protein>
    <submittedName>
        <fullName evidence="3">Uncharacterized protein</fullName>
    </submittedName>
</protein>
<dbReference type="OrthoDB" id="423881at2759"/>
<accession>A0A8J4LVI4</accession>
<comment type="caution">
    <text evidence="3">The sequence shown here is derived from an EMBL/GenBank/DDBJ whole genome shotgun (WGS) entry which is preliminary data.</text>
</comment>
<evidence type="ECO:0000313" key="4">
    <source>
        <dbReference type="Proteomes" id="UP000722791"/>
    </source>
</evidence>
<dbReference type="Proteomes" id="UP000747110">
    <property type="component" value="Unassembled WGS sequence"/>
</dbReference>
<evidence type="ECO:0000313" key="2">
    <source>
        <dbReference type="EMBL" id="GIL87657.1"/>
    </source>
</evidence>
<evidence type="ECO:0000256" key="1">
    <source>
        <dbReference type="SAM" id="MobiDB-lite"/>
    </source>
</evidence>
<dbReference type="EMBL" id="BNCQ01000037">
    <property type="protein sequence ID" value="GIM11127.1"/>
    <property type="molecule type" value="Genomic_DNA"/>
</dbReference>
<gene>
    <name evidence="2" type="ORF">Vretifemale_15698</name>
    <name evidence="3" type="ORF">Vretimale_14668</name>
</gene>
<evidence type="ECO:0000313" key="3">
    <source>
        <dbReference type="EMBL" id="GIM11127.1"/>
    </source>
</evidence>
<sequence length="114" mass="12562">MPLTQPPDTNFPPTHTQTATGLRRRYHIQLSYTANRYLAVAAADVLLHGGTHPRIRLSINISSSPASSSSFTSPSSPSISFYFHPPQQRTAHTLSTNAAATTICRIELFLRHHP</sequence>
<dbReference type="EMBL" id="BNCP01000040">
    <property type="protein sequence ID" value="GIL87657.1"/>
    <property type="molecule type" value="Genomic_DNA"/>
</dbReference>
<feature type="compositionally biased region" description="Polar residues" evidence="1">
    <location>
        <begin position="1"/>
        <end position="20"/>
    </location>
</feature>